<evidence type="ECO:0000313" key="3">
    <source>
        <dbReference type="Proteomes" id="UP001521150"/>
    </source>
</evidence>
<comment type="caution">
    <text evidence="2">The sequence shown here is derived from an EMBL/GenBank/DDBJ whole genome shotgun (WGS) entry which is preliminary data.</text>
</comment>
<keyword evidence="3" id="KW-1185">Reference proteome</keyword>
<protein>
    <submittedName>
        <fullName evidence="2">DUF3644 domain-containing protein</fullName>
    </submittedName>
</protein>
<feature type="domain" description="DUF3644" evidence="1">
    <location>
        <begin position="9"/>
        <end position="139"/>
    </location>
</feature>
<evidence type="ECO:0000313" key="2">
    <source>
        <dbReference type="EMBL" id="MCE7011503.1"/>
    </source>
</evidence>
<dbReference type="InterPro" id="IPR022104">
    <property type="entry name" value="DUF3644"/>
</dbReference>
<dbReference type="EMBL" id="JAJVCN010000005">
    <property type="protein sequence ID" value="MCE7011503.1"/>
    <property type="molecule type" value="Genomic_DNA"/>
</dbReference>
<organism evidence="2 3">
    <name type="scientific">Kibdelosporangium philippinense</name>
    <dbReference type="NCBI Taxonomy" id="211113"/>
    <lineage>
        <taxon>Bacteria</taxon>
        <taxon>Bacillati</taxon>
        <taxon>Actinomycetota</taxon>
        <taxon>Actinomycetes</taxon>
        <taxon>Pseudonocardiales</taxon>
        <taxon>Pseudonocardiaceae</taxon>
        <taxon>Kibdelosporangium</taxon>
    </lineage>
</organism>
<name>A0ABS8ZW56_9PSEU</name>
<proteinExistence type="predicted"/>
<sequence length="152" mass="17405">MNYRGSYRKLVSNAISAMLGAIEIYNKPRFAYRDEVVVVLVVNAWELLLKAIVSKSGHSIYYRKRRHEPYKTLTISDACSKALECEIWPLEVDGVAVELNLGLLVLYRNNVVHFYNEGDFGVILYSLLQTSIHNFRDVANIERYSGDLITSK</sequence>
<dbReference type="Pfam" id="PF12358">
    <property type="entry name" value="DUF3644"/>
    <property type="match status" value="1"/>
</dbReference>
<accession>A0ABS8ZW56</accession>
<reference evidence="2 3" key="1">
    <citation type="submission" date="2021-12" db="EMBL/GenBank/DDBJ databases">
        <title>Genome sequence of Kibdelosporangium philippinense ATCC 49844.</title>
        <authorList>
            <person name="Fedorov E.A."/>
            <person name="Omeragic M."/>
            <person name="Shalygina K.F."/>
            <person name="Maclea K.S."/>
        </authorList>
    </citation>
    <scope>NUCLEOTIDE SEQUENCE [LARGE SCALE GENOMIC DNA]</scope>
    <source>
        <strain evidence="2 3">ATCC 49844</strain>
    </source>
</reference>
<evidence type="ECO:0000259" key="1">
    <source>
        <dbReference type="Pfam" id="PF12358"/>
    </source>
</evidence>
<dbReference type="RefSeq" id="WP_233734211.1">
    <property type="nucleotide sequence ID" value="NZ_JAJVCN010000005.1"/>
</dbReference>
<gene>
    <name evidence="2" type="ORF">LWC34_53130</name>
</gene>
<dbReference type="Proteomes" id="UP001521150">
    <property type="component" value="Unassembled WGS sequence"/>
</dbReference>